<keyword evidence="2" id="KW-1185">Reference proteome</keyword>
<dbReference type="Proteomes" id="UP000253472">
    <property type="component" value="Unassembled WGS sequence"/>
</dbReference>
<dbReference type="EMBL" id="QLNQ01000021">
    <property type="protein sequence ID" value="RCK65058.1"/>
    <property type="molecule type" value="Genomic_DNA"/>
</dbReference>
<gene>
    <name evidence="1" type="ORF">Cantr_00995</name>
</gene>
<dbReference type="AlphaFoldDB" id="A0A367YGT9"/>
<sequence length="99" mass="11379">MSIEERVEELQLLFNENASLIECSSARLDRLQEEVLREDTSFDEIRLMLQDLLTKLRSLSKFEGPYGPYLQEISNAANAVDDANDDFHVQLNSVFKALQ</sequence>
<reference evidence="1 2" key="1">
    <citation type="submission" date="2018-06" db="EMBL/GenBank/DDBJ databases">
        <title>Whole genome sequencing of Candida tropicalis (genome annotated by CSBL at Korea University).</title>
        <authorList>
            <person name="Ahn J."/>
        </authorList>
    </citation>
    <scope>NUCLEOTIDE SEQUENCE [LARGE SCALE GENOMIC DNA]</scope>
    <source>
        <strain evidence="1 2">ATCC 20962</strain>
    </source>
</reference>
<protein>
    <submittedName>
        <fullName evidence="1">Uncharacterized protein</fullName>
    </submittedName>
</protein>
<evidence type="ECO:0000313" key="2">
    <source>
        <dbReference type="Proteomes" id="UP000253472"/>
    </source>
</evidence>
<organism evidence="1 2">
    <name type="scientific">Candida viswanathii</name>
    <dbReference type="NCBI Taxonomy" id="5486"/>
    <lineage>
        <taxon>Eukaryota</taxon>
        <taxon>Fungi</taxon>
        <taxon>Dikarya</taxon>
        <taxon>Ascomycota</taxon>
        <taxon>Saccharomycotina</taxon>
        <taxon>Pichiomycetes</taxon>
        <taxon>Debaryomycetaceae</taxon>
        <taxon>Candida/Lodderomyces clade</taxon>
        <taxon>Candida</taxon>
    </lineage>
</organism>
<evidence type="ECO:0000313" key="1">
    <source>
        <dbReference type="EMBL" id="RCK65058.1"/>
    </source>
</evidence>
<name>A0A367YGT9_9ASCO</name>
<accession>A0A367YGT9</accession>
<proteinExistence type="predicted"/>
<comment type="caution">
    <text evidence="1">The sequence shown here is derived from an EMBL/GenBank/DDBJ whole genome shotgun (WGS) entry which is preliminary data.</text>
</comment>